<name>A0A0E9XR42_ANGAN</name>
<organism evidence="1">
    <name type="scientific">Anguilla anguilla</name>
    <name type="common">European freshwater eel</name>
    <name type="synonym">Muraena anguilla</name>
    <dbReference type="NCBI Taxonomy" id="7936"/>
    <lineage>
        <taxon>Eukaryota</taxon>
        <taxon>Metazoa</taxon>
        <taxon>Chordata</taxon>
        <taxon>Craniata</taxon>
        <taxon>Vertebrata</taxon>
        <taxon>Euteleostomi</taxon>
        <taxon>Actinopterygii</taxon>
        <taxon>Neopterygii</taxon>
        <taxon>Teleostei</taxon>
        <taxon>Anguilliformes</taxon>
        <taxon>Anguillidae</taxon>
        <taxon>Anguilla</taxon>
    </lineage>
</organism>
<protein>
    <submittedName>
        <fullName evidence="1">Uncharacterized protein</fullName>
    </submittedName>
</protein>
<evidence type="ECO:0000313" key="1">
    <source>
        <dbReference type="EMBL" id="JAI04296.1"/>
    </source>
</evidence>
<reference evidence="1" key="2">
    <citation type="journal article" date="2015" name="Fish Shellfish Immunol.">
        <title>Early steps in the European eel (Anguilla anguilla)-Vibrio vulnificus interaction in the gills: Role of the RtxA13 toxin.</title>
        <authorList>
            <person name="Callol A."/>
            <person name="Pajuelo D."/>
            <person name="Ebbesson L."/>
            <person name="Teles M."/>
            <person name="MacKenzie S."/>
            <person name="Amaro C."/>
        </authorList>
    </citation>
    <scope>NUCLEOTIDE SEQUENCE</scope>
</reference>
<accession>A0A0E9XR42</accession>
<proteinExistence type="predicted"/>
<dbReference type="AlphaFoldDB" id="A0A0E9XR42"/>
<sequence length="26" mass="3029">MFNKLHKGMIFRSPHTFGNVVYSTCI</sequence>
<reference evidence="1" key="1">
    <citation type="submission" date="2014-11" db="EMBL/GenBank/DDBJ databases">
        <authorList>
            <person name="Amaro Gonzalez C."/>
        </authorList>
    </citation>
    <scope>NUCLEOTIDE SEQUENCE</scope>
</reference>
<dbReference type="EMBL" id="GBXM01004282">
    <property type="protein sequence ID" value="JAI04296.1"/>
    <property type="molecule type" value="Transcribed_RNA"/>
</dbReference>